<evidence type="ECO:0000256" key="3">
    <source>
        <dbReference type="ARBA" id="ARBA00011750"/>
    </source>
</evidence>
<evidence type="ECO:0000256" key="6">
    <source>
        <dbReference type="ARBA" id="ARBA00022741"/>
    </source>
</evidence>
<comment type="catalytic activity">
    <reaction evidence="10">
        <text>N(6)-biotinyl-L-lysyl-[protein] + hydrogencarbonate + ATP = N(6)-carboxybiotinyl-L-lysyl-[protein] + ADP + phosphate + H(+)</text>
        <dbReference type="Rhea" id="RHEA:13501"/>
        <dbReference type="Rhea" id="RHEA-COMP:10505"/>
        <dbReference type="Rhea" id="RHEA-COMP:10506"/>
        <dbReference type="ChEBI" id="CHEBI:15378"/>
        <dbReference type="ChEBI" id="CHEBI:17544"/>
        <dbReference type="ChEBI" id="CHEBI:30616"/>
        <dbReference type="ChEBI" id="CHEBI:43474"/>
        <dbReference type="ChEBI" id="CHEBI:83144"/>
        <dbReference type="ChEBI" id="CHEBI:83145"/>
        <dbReference type="ChEBI" id="CHEBI:456216"/>
        <dbReference type="EC" id="6.3.4.14"/>
    </reaction>
</comment>
<dbReference type="PROSITE" id="PS50975">
    <property type="entry name" value="ATP_GRASP"/>
    <property type="match status" value="1"/>
</dbReference>
<dbReference type="GO" id="GO:0046872">
    <property type="term" value="F:metal ion binding"/>
    <property type="evidence" value="ECO:0007669"/>
    <property type="project" value="InterPro"/>
</dbReference>
<evidence type="ECO:0000256" key="4">
    <source>
        <dbReference type="ARBA" id="ARBA00017242"/>
    </source>
</evidence>
<dbReference type="InterPro" id="IPR005482">
    <property type="entry name" value="Biotin_COase_C"/>
</dbReference>
<dbReference type="InterPro" id="IPR011054">
    <property type="entry name" value="Rudment_hybrid_motif"/>
</dbReference>
<dbReference type="InterPro" id="IPR005479">
    <property type="entry name" value="CPAse_ATP-bd"/>
</dbReference>
<dbReference type="SUPFAM" id="SSF52440">
    <property type="entry name" value="PreATP-grasp domain"/>
    <property type="match status" value="1"/>
</dbReference>
<dbReference type="PROSITE" id="PS00866">
    <property type="entry name" value="CPSASE_1"/>
    <property type="match status" value="1"/>
</dbReference>
<accession>A0A2X1QV31</accession>
<dbReference type="Gene3D" id="3.30.470.20">
    <property type="entry name" value="ATP-grasp fold, B domain"/>
    <property type="match status" value="1"/>
</dbReference>
<dbReference type="Pfam" id="PF02786">
    <property type="entry name" value="CPSase_L_D2"/>
    <property type="match status" value="1"/>
</dbReference>
<evidence type="ECO:0000313" key="14">
    <source>
        <dbReference type="EMBL" id="SPX62117.1"/>
    </source>
</evidence>
<reference evidence="14 15" key="1">
    <citation type="submission" date="2018-06" db="EMBL/GenBank/DDBJ databases">
        <authorList>
            <consortium name="Pathogen Informatics"/>
            <person name="Doyle S."/>
        </authorList>
    </citation>
    <scope>NUCLEOTIDE SEQUENCE [LARGE SCALE GENOMIC DNA]</scope>
    <source>
        <strain evidence="14 15">NCTC12022</strain>
    </source>
</reference>
<keyword evidence="8" id="KW-0092">Biotin</keyword>
<dbReference type="InterPro" id="IPR016185">
    <property type="entry name" value="PreATP-grasp_dom_sf"/>
</dbReference>
<comment type="pathway">
    <text evidence="2">Lipid metabolism; malonyl-CoA biosynthesis; malonyl-CoA from acetyl-CoA: step 1/1.</text>
</comment>
<feature type="domain" description="Biotin carboxylation" evidence="13">
    <location>
        <begin position="1"/>
        <end position="435"/>
    </location>
</feature>
<dbReference type="Pfam" id="PF02785">
    <property type="entry name" value="Biotin_carb_C"/>
    <property type="match status" value="1"/>
</dbReference>
<name>A0A2X1QV31_9GAMM</name>
<evidence type="ECO:0000256" key="5">
    <source>
        <dbReference type="ARBA" id="ARBA00022598"/>
    </source>
</evidence>
<dbReference type="InterPro" id="IPR050856">
    <property type="entry name" value="Biotin_carboxylase_complex"/>
</dbReference>
<dbReference type="Pfam" id="PF00289">
    <property type="entry name" value="Biotin_carb_N"/>
    <property type="match status" value="1"/>
</dbReference>
<evidence type="ECO:0000256" key="11">
    <source>
        <dbReference type="PROSITE-ProRule" id="PRU00409"/>
    </source>
</evidence>
<dbReference type="GO" id="GO:0005524">
    <property type="term" value="F:ATP binding"/>
    <property type="evidence" value="ECO:0007669"/>
    <property type="project" value="UniProtKB-UniRule"/>
</dbReference>
<organism evidence="14 15">
    <name type="scientific">Legionella feeleii</name>
    <dbReference type="NCBI Taxonomy" id="453"/>
    <lineage>
        <taxon>Bacteria</taxon>
        <taxon>Pseudomonadati</taxon>
        <taxon>Pseudomonadota</taxon>
        <taxon>Gammaproteobacteria</taxon>
        <taxon>Legionellales</taxon>
        <taxon>Legionellaceae</taxon>
        <taxon>Legionella</taxon>
    </lineage>
</organism>
<keyword evidence="5" id="KW-0436">Ligase</keyword>
<dbReference type="EMBL" id="UASS01000037">
    <property type="protein sequence ID" value="SPX62117.1"/>
    <property type="molecule type" value="Genomic_DNA"/>
</dbReference>
<sequence length="435" mass="47670">MFNKILIANRGEIACRVIKTARQMGIHTVAIYSTADKDSQHVSQADSAFCVGDATAKNSYLNIEAIIAAAKTSGAQAIHPGYGFLSENPLFAQACADAGIVFVGPSIAAMEAMASKQVAKQLLEKTGVPLTPGYHGSDQSDERLLQEARQIGFPVLLKAASGGGGKGMRAVYKEAEFSQALAGARREAMASFRDDTMLIEKLISNPRHVEVQIMADNYDQIVHLFERDCSIQRRHQKIIEEAPAPNLTATMRQGLAEAACEVARSIAYRGAGTVEFLVDGDNHFYFMEMNTRLQVEHPVTEMITGFDLVAWQLKIAANEPLPCPQETIAAHGHALECRIYAEDPQQGFLPSIGQLRFLHEPTGPGIRIDSGVSLHSHITMHYDPMIAKLITWGETREQALQRMRYALANYAVGGVKLTLLFYKLFVDIPASLKQI</sequence>
<dbReference type="FunFam" id="3.40.50.20:FF:000010">
    <property type="entry name" value="Propionyl-CoA carboxylase subunit alpha"/>
    <property type="match status" value="1"/>
</dbReference>
<dbReference type="NCBIfam" id="NF006367">
    <property type="entry name" value="PRK08591.1"/>
    <property type="match status" value="1"/>
</dbReference>
<protein>
    <recommendedName>
        <fullName evidence="4">Biotin carboxylase</fullName>
    </recommendedName>
    <alternativeName>
        <fullName evidence="9">Acetyl-coenzyme A carboxylase biotin carboxylase subunit A</fullName>
    </alternativeName>
</protein>
<evidence type="ECO:0000256" key="1">
    <source>
        <dbReference type="ARBA" id="ARBA00003761"/>
    </source>
</evidence>
<dbReference type="SMART" id="SM00878">
    <property type="entry name" value="Biotin_carb_C"/>
    <property type="match status" value="1"/>
</dbReference>
<dbReference type="FunFam" id="3.30.1490.20:FF:000003">
    <property type="entry name" value="acetyl-CoA carboxylase isoform X1"/>
    <property type="match status" value="1"/>
</dbReference>
<dbReference type="InterPro" id="IPR011764">
    <property type="entry name" value="Biotin_carboxylation_dom"/>
</dbReference>
<dbReference type="FunFam" id="3.30.470.20:FF:000028">
    <property type="entry name" value="Methylcrotonoyl-CoA carboxylase subunit alpha, mitochondrial"/>
    <property type="match status" value="1"/>
</dbReference>
<dbReference type="SUPFAM" id="SSF56059">
    <property type="entry name" value="Glutathione synthetase ATP-binding domain-like"/>
    <property type="match status" value="1"/>
</dbReference>
<dbReference type="Proteomes" id="UP000251942">
    <property type="component" value="Unassembled WGS sequence"/>
</dbReference>
<dbReference type="AlphaFoldDB" id="A0A2X1QV31"/>
<dbReference type="PANTHER" id="PTHR18866:SF33">
    <property type="entry name" value="METHYLCROTONOYL-COA CARBOXYLASE SUBUNIT ALPHA, MITOCHONDRIAL-RELATED"/>
    <property type="match status" value="1"/>
</dbReference>
<gene>
    <name evidence="14" type="primary">mccA</name>
    <name evidence="14" type="ORF">NCTC12022_02874</name>
</gene>
<proteinExistence type="predicted"/>
<dbReference type="PROSITE" id="PS00867">
    <property type="entry name" value="CPSASE_2"/>
    <property type="match status" value="1"/>
</dbReference>
<dbReference type="SUPFAM" id="SSF51246">
    <property type="entry name" value="Rudiment single hybrid motif"/>
    <property type="match status" value="1"/>
</dbReference>
<evidence type="ECO:0000256" key="2">
    <source>
        <dbReference type="ARBA" id="ARBA00004956"/>
    </source>
</evidence>
<evidence type="ECO:0000259" key="12">
    <source>
        <dbReference type="PROSITE" id="PS50975"/>
    </source>
</evidence>
<dbReference type="InterPro" id="IPR011761">
    <property type="entry name" value="ATP-grasp"/>
</dbReference>
<evidence type="ECO:0000256" key="10">
    <source>
        <dbReference type="ARBA" id="ARBA00048600"/>
    </source>
</evidence>
<keyword evidence="6 11" id="KW-0547">Nucleotide-binding</keyword>
<evidence type="ECO:0000259" key="13">
    <source>
        <dbReference type="PROSITE" id="PS50979"/>
    </source>
</evidence>
<evidence type="ECO:0000256" key="7">
    <source>
        <dbReference type="ARBA" id="ARBA00022840"/>
    </source>
</evidence>
<keyword evidence="7 11" id="KW-0067">ATP-binding</keyword>
<evidence type="ECO:0000313" key="15">
    <source>
        <dbReference type="Proteomes" id="UP000251942"/>
    </source>
</evidence>
<feature type="domain" description="ATP-grasp" evidence="12">
    <location>
        <begin position="120"/>
        <end position="317"/>
    </location>
</feature>
<evidence type="ECO:0000256" key="8">
    <source>
        <dbReference type="ARBA" id="ARBA00023267"/>
    </source>
</evidence>
<dbReference type="PROSITE" id="PS50979">
    <property type="entry name" value="BC"/>
    <property type="match status" value="1"/>
</dbReference>
<dbReference type="PANTHER" id="PTHR18866">
    <property type="entry name" value="CARBOXYLASE:PYRUVATE/ACETYL-COA/PROPIONYL-COA CARBOXYLASE"/>
    <property type="match status" value="1"/>
</dbReference>
<dbReference type="GO" id="GO:0004075">
    <property type="term" value="F:biotin carboxylase activity"/>
    <property type="evidence" value="ECO:0007669"/>
    <property type="project" value="UniProtKB-EC"/>
</dbReference>
<dbReference type="InterPro" id="IPR005481">
    <property type="entry name" value="BC-like_N"/>
</dbReference>
<comment type="subunit">
    <text evidence="3">Acetyl-CoA carboxylase is a heterohexamer of biotin carboxyl carrier protein, biotin carboxylase and the two subunits of carboxyl transferase in a 2:2 complex.</text>
</comment>
<evidence type="ECO:0000256" key="9">
    <source>
        <dbReference type="ARBA" id="ARBA00033786"/>
    </source>
</evidence>
<comment type="function">
    <text evidence="1">This protein is a component of the acetyl coenzyme A carboxylase complex; first, biotin carboxylase catalyzes the carboxylation of the carrier protein and then the transcarboxylase transfers the carboxyl group to form malonyl-CoA.</text>
</comment>